<dbReference type="RefSeq" id="WP_210655863.1">
    <property type="nucleotide sequence ID" value="NZ_JAGKQQ010000001.1"/>
</dbReference>
<evidence type="ECO:0000313" key="1">
    <source>
        <dbReference type="EMBL" id="MBP3957107.1"/>
    </source>
</evidence>
<dbReference type="Proteomes" id="UP000676565">
    <property type="component" value="Unassembled WGS sequence"/>
</dbReference>
<accession>A0ABS5BTR0</accession>
<protein>
    <recommendedName>
        <fullName evidence="3">Glycoside hydrolase family 38 N-terminal domain-containing protein</fullName>
    </recommendedName>
</protein>
<comment type="caution">
    <text evidence="1">The sequence shown here is derived from an EMBL/GenBank/DDBJ whole genome shotgun (WGS) entry which is preliminary data.</text>
</comment>
<keyword evidence="2" id="KW-1185">Reference proteome</keyword>
<dbReference type="InterPro" id="IPR011330">
    <property type="entry name" value="Glyco_hydro/deAcase_b/a-brl"/>
</dbReference>
<reference evidence="1 2" key="1">
    <citation type="submission" date="2021-04" db="EMBL/GenBank/DDBJ databases">
        <authorList>
            <person name="Ivanova A."/>
        </authorList>
    </citation>
    <scope>NUCLEOTIDE SEQUENCE [LARGE SCALE GENOMIC DNA]</scope>
    <source>
        <strain evidence="1 2">G18</strain>
    </source>
</reference>
<dbReference type="SUPFAM" id="SSF88713">
    <property type="entry name" value="Glycoside hydrolase/deacetylase"/>
    <property type="match status" value="1"/>
</dbReference>
<evidence type="ECO:0000313" key="2">
    <source>
        <dbReference type="Proteomes" id="UP000676565"/>
    </source>
</evidence>
<proteinExistence type="predicted"/>
<organism evidence="1 2">
    <name type="scientific">Gemmata palustris</name>
    <dbReference type="NCBI Taxonomy" id="2822762"/>
    <lineage>
        <taxon>Bacteria</taxon>
        <taxon>Pseudomonadati</taxon>
        <taxon>Planctomycetota</taxon>
        <taxon>Planctomycetia</taxon>
        <taxon>Gemmatales</taxon>
        <taxon>Gemmataceae</taxon>
        <taxon>Gemmata</taxon>
    </lineage>
</organism>
<gene>
    <name evidence="1" type="ORF">J8F10_17720</name>
</gene>
<sequence length="936" mass="102468">MSEDRQLHLLSSYRLATSYPLQQTPDEVAAWLNGFAALWHPAALAGAVQAPQASSSYDHDLPRSGFVYCVPEGPHLFQPDDWDRRVEQAGAAVFRATASRSETIERLLAALREAGQSGPLFDVPPEAVRLFAGLGYGYQMLDTLYEAMDHEKLLDAPGFWADVVAARDALERGEDYKSPLKSAAEKLQAGREPVYSGSLYWLDWVHIDPKNFDAPWPASLAAGLPITVLASGETLEQLAEQAPERFSELKAKIPPDLPQAVDLCCGSYRDREDALMPVESQLWNLRAARRAAHKLFGVEPAVYGRKKSAFHPQLPGWLTHMGFKHAVLVSSDGGLIPSIRASAVNWPGPDGKAVEAFTREPLPAHDPHTFFNLVYHLHQATSYDSAPTVSLSHKGEAAFATYHDLLALADLAPVFGDWTNLSRYFGGATSGDYIGVQSADEFFADYLDDRTTNLHRPDPVSGFPRHLRLRRRIDSAFTLAALHRALTPPTPEDEDALRALAEAEDAIEVRGVNVGFEEEPTALTTLETHWAKKLADRIQARSAEGQPGLMVFNPCGFTRRVALEIEGFRGAIPVADPVKAAEFSGTTARLVVEVPSLGFAWVPRAGSAAPPKPRIKLAEGLTVRNEFIECDVDATTGGIRSFRDLRTRATRFGQQLVFNPGSKMIARDVRVTHSGAALGEIVSTGDLIDERDEILATFKQRVRAWLGRPVLELRIELDVKHQPTGYPWHAFYGSRFGWRDERAVLFRGVNGANAQTGYTRPVSPDYLEIRLGAERSFLFTGGLPFVQRHGARMADVILAPEGEQARTFDLLLATDRDVPMQTAQGWVSPSPVVLTEKGPPAIGASGWLAHVDMPSFLLMSLRPCEPSEGSNRAVAGSLIETTGFSGSAELRFARDPNTAALVDGMGNVLQPLAMNGDAIPLEYSAGETLRVKAEWI</sequence>
<evidence type="ECO:0008006" key="3">
    <source>
        <dbReference type="Google" id="ProtNLM"/>
    </source>
</evidence>
<name>A0ABS5BTR0_9BACT</name>
<dbReference type="EMBL" id="JAGKQQ010000001">
    <property type="protein sequence ID" value="MBP3957107.1"/>
    <property type="molecule type" value="Genomic_DNA"/>
</dbReference>